<evidence type="ECO:0000256" key="1">
    <source>
        <dbReference type="ARBA" id="ARBA00007806"/>
    </source>
</evidence>
<reference evidence="5" key="2">
    <citation type="submission" date="2021-04" db="EMBL/GenBank/DDBJ databases">
        <authorList>
            <person name="Gilroy R."/>
        </authorList>
    </citation>
    <scope>NUCLEOTIDE SEQUENCE</scope>
    <source>
        <strain evidence="5">ChiHecec3B27-8219</strain>
    </source>
</reference>
<dbReference type="InterPro" id="IPR017853">
    <property type="entry name" value="GH"/>
</dbReference>
<evidence type="ECO:0000259" key="4">
    <source>
        <dbReference type="Pfam" id="PF13802"/>
    </source>
</evidence>
<feature type="domain" description="Glycoside hydrolase family 31 N-terminal" evidence="4">
    <location>
        <begin position="9"/>
        <end position="163"/>
    </location>
</feature>
<dbReference type="SUPFAM" id="SSF51445">
    <property type="entry name" value="(Trans)glycosidases"/>
    <property type="match status" value="1"/>
</dbReference>
<evidence type="ECO:0000313" key="5">
    <source>
        <dbReference type="EMBL" id="HIZ69368.1"/>
    </source>
</evidence>
<dbReference type="GO" id="GO:0004553">
    <property type="term" value="F:hydrolase activity, hydrolyzing O-glycosyl compounds"/>
    <property type="evidence" value="ECO:0007669"/>
    <property type="project" value="InterPro"/>
</dbReference>
<accession>A0A9D2JWM2</accession>
<sequence length="440" mass="50764">MPINGLAQKVEFYTPRTVRIVKDNGAPAEKKSLVVTAQPEKVKVTREENDTAVIYRSAEMTVIVSRGKVTFADKRGNVLMREGDAGFTPIMRGPDKWSYKVKQAFSVEKDEAVYGLGFLQNGKMSQRGENRRMEQGNTEDYTHFYQSIKGYGIYWDNYSPTTFQSPEAGENGEITLESEVGNIIDYYFMFGGNADGVTAEMRHLSGHVPMLPLWTYGFHQSRERYSSQDELLDVVNKYREKGIPFDGIVQDWQYWGNSYLWNAMEFLADGYYNPQLMVDKIHERHAHLSISVWSSFGIGTKGYREMREKGHLLAFETFPPSGMPQWPPRDDYPSGARCYDPYSEEARDIYWRNLSRLHRLGIDGWWMDSTEPDFYNYKDSDLDFPTAMGSLRSVRNAYPLMTVEGVYNHQREMDSTKRVFIFTRSCFAGQQRTGANTWAQ</sequence>
<feature type="domain" description="Glycoside hydrolase family 31 TIM barrel" evidence="3">
    <location>
        <begin position="209"/>
        <end position="438"/>
    </location>
</feature>
<dbReference type="SUPFAM" id="SSF74650">
    <property type="entry name" value="Galactose mutarotase-like"/>
    <property type="match status" value="1"/>
</dbReference>
<comment type="similarity">
    <text evidence="1 2">Belongs to the glycosyl hydrolase 31 family.</text>
</comment>
<dbReference type="Gene3D" id="2.60.40.1760">
    <property type="entry name" value="glycosyl hydrolase (family 31)"/>
    <property type="match status" value="1"/>
</dbReference>
<organism evidence="5 6">
    <name type="scientific">Candidatus Prevotella avicola</name>
    <dbReference type="NCBI Taxonomy" id="2838738"/>
    <lineage>
        <taxon>Bacteria</taxon>
        <taxon>Pseudomonadati</taxon>
        <taxon>Bacteroidota</taxon>
        <taxon>Bacteroidia</taxon>
        <taxon>Bacteroidales</taxon>
        <taxon>Prevotellaceae</taxon>
        <taxon>Prevotella</taxon>
    </lineage>
</organism>
<evidence type="ECO:0000313" key="6">
    <source>
        <dbReference type="Proteomes" id="UP000824055"/>
    </source>
</evidence>
<dbReference type="Gene3D" id="3.20.20.80">
    <property type="entry name" value="Glycosidases"/>
    <property type="match status" value="1"/>
</dbReference>
<evidence type="ECO:0000259" key="3">
    <source>
        <dbReference type="Pfam" id="PF01055"/>
    </source>
</evidence>
<evidence type="ECO:0000256" key="2">
    <source>
        <dbReference type="RuleBase" id="RU361185"/>
    </source>
</evidence>
<keyword evidence="2" id="KW-0326">Glycosidase</keyword>
<dbReference type="GO" id="GO:0005975">
    <property type="term" value="P:carbohydrate metabolic process"/>
    <property type="evidence" value="ECO:0007669"/>
    <property type="project" value="InterPro"/>
</dbReference>
<protein>
    <submittedName>
        <fullName evidence="5">DUF4968 domain-containing protein</fullName>
    </submittedName>
</protein>
<dbReference type="AlphaFoldDB" id="A0A9D2JWM2"/>
<name>A0A9D2JWM2_9BACT</name>
<dbReference type="InterPro" id="IPR051816">
    <property type="entry name" value="Glycosyl_Hydrolase_31"/>
</dbReference>
<dbReference type="InterPro" id="IPR025887">
    <property type="entry name" value="Glyco_hydro_31_N_dom"/>
</dbReference>
<keyword evidence="2" id="KW-0378">Hydrolase</keyword>
<comment type="caution">
    <text evidence="5">The sequence shown here is derived from an EMBL/GenBank/DDBJ whole genome shotgun (WGS) entry which is preliminary data.</text>
</comment>
<dbReference type="InterPro" id="IPR011013">
    <property type="entry name" value="Gal_mutarotase_sf_dom"/>
</dbReference>
<dbReference type="PANTHER" id="PTHR43863">
    <property type="entry name" value="HYDROLASE, PUTATIVE (AFU_ORTHOLOGUE AFUA_1G03140)-RELATED"/>
    <property type="match status" value="1"/>
</dbReference>
<reference evidence="5" key="1">
    <citation type="journal article" date="2021" name="PeerJ">
        <title>Extensive microbial diversity within the chicken gut microbiome revealed by metagenomics and culture.</title>
        <authorList>
            <person name="Gilroy R."/>
            <person name="Ravi A."/>
            <person name="Getino M."/>
            <person name="Pursley I."/>
            <person name="Horton D.L."/>
            <person name="Alikhan N.F."/>
            <person name="Baker D."/>
            <person name="Gharbi K."/>
            <person name="Hall N."/>
            <person name="Watson M."/>
            <person name="Adriaenssens E.M."/>
            <person name="Foster-Nyarko E."/>
            <person name="Jarju S."/>
            <person name="Secka A."/>
            <person name="Antonio M."/>
            <person name="Oren A."/>
            <person name="Chaudhuri R.R."/>
            <person name="La Ragione R."/>
            <person name="Hildebrand F."/>
            <person name="Pallen M.J."/>
        </authorList>
    </citation>
    <scope>NUCLEOTIDE SEQUENCE</scope>
    <source>
        <strain evidence="5">ChiHecec3B27-8219</strain>
    </source>
</reference>
<gene>
    <name evidence="5" type="ORF">H9966_05705</name>
</gene>
<dbReference type="EMBL" id="DXBE01000044">
    <property type="protein sequence ID" value="HIZ69368.1"/>
    <property type="molecule type" value="Genomic_DNA"/>
</dbReference>
<dbReference type="PANTHER" id="PTHR43863:SF2">
    <property type="entry name" value="MALTASE-GLUCOAMYLASE"/>
    <property type="match status" value="1"/>
</dbReference>
<dbReference type="GO" id="GO:0030246">
    <property type="term" value="F:carbohydrate binding"/>
    <property type="evidence" value="ECO:0007669"/>
    <property type="project" value="InterPro"/>
</dbReference>
<dbReference type="Proteomes" id="UP000824055">
    <property type="component" value="Unassembled WGS sequence"/>
</dbReference>
<dbReference type="CDD" id="cd14752">
    <property type="entry name" value="GH31_N"/>
    <property type="match status" value="1"/>
</dbReference>
<dbReference type="Pfam" id="PF01055">
    <property type="entry name" value="Glyco_hydro_31_2nd"/>
    <property type="match status" value="1"/>
</dbReference>
<proteinExistence type="inferred from homology"/>
<dbReference type="Pfam" id="PF13802">
    <property type="entry name" value="Gal_mutarotas_2"/>
    <property type="match status" value="1"/>
</dbReference>
<dbReference type="InterPro" id="IPR000322">
    <property type="entry name" value="Glyco_hydro_31_TIM"/>
</dbReference>